<keyword evidence="6" id="KW-0472">Membrane</keyword>
<dbReference type="SUPFAM" id="SSF53756">
    <property type="entry name" value="UDP-Glycosyltransferase/glycogen phosphorylase"/>
    <property type="match status" value="1"/>
</dbReference>
<dbReference type="STRING" id="1121014.N788_06390"/>
<evidence type="ECO:0000256" key="4">
    <source>
        <dbReference type="ARBA" id="ARBA00022679"/>
    </source>
</evidence>
<dbReference type="Pfam" id="PF04464">
    <property type="entry name" value="Glyphos_transf"/>
    <property type="match status" value="1"/>
</dbReference>
<dbReference type="Proteomes" id="UP000029085">
    <property type="component" value="Unassembled WGS sequence"/>
</dbReference>
<organism evidence="7 8">
    <name type="scientific">Arenimonas donghaensis DSM 18148 = HO3-R19</name>
    <dbReference type="NCBI Taxonomy" id="1121014"/>
    <lineage>
        <taxon>Bacteria</taxon>
        <taxon>Pseudomonadati</taxon>
        <taxon>Pseudomonadota</taxon>
        <taxon>Gammaproteobacteria</taxon>
        <taxon>Lysobacterales</taxon>
        <taxon>Lysobacteraceae</taxon>
        <taxon>Arenimonas</taxon>
    </lineage>
</organism>
<dbReference type="PANTHER" id="PTHR37316">
    <property type="entry name" value="TEICHOIC ACID GLYCEROL-PHOSPHATE PRIMASE"/>
    <property type="match status" value="1"/>
</dbReference>
<evidence type="ECO:0000256" key="1">
    <source>
        <dbReference type="ARBA" id="ARBA00004202"/>
    </source>
</evidence>
<dbReference type="InterPro" id="IPR051612">
    <property type="entry name" value="Teichoic_Acid_Biosynth"/>
</dbReference>
<dbReference type="EMBL" id="AVCJ01000043">
    <property type="protein sequence ID" value="KFL35898.1"/>
    <property type="molecule type" value="Genomic_DNA"/>
</dbReference>
<keyword evidence="5" id="KW-0777">Teichoic acid biosynthesis</keyword>
<dbReference type="InterPro" id="IPR043148">
    <property type="entry name" value="TagF_C"/>
</dbReference>
<sequence>MRFGSMVLLAWLLRRSGRRQQRPKVVLYGHKLSGNLLEIHRAMVASSDLEPTFLTMDPDYHAQLAGAGVRSCLAGSIASATLLAEAKAVISDHGLHVLAWMVGRSSLKFFDVWHGIPFKGFDADDFRVQHGYDEVWVASPLHKQLYETRFGFDPDRVRITGYARTDPLVLPRAGRMEELERFGLAALPSTRLVLFAPTWKQDSSNRSLFPFGLEESDFLEKLAGECRAHGATLLVRKHLNSGRHATAPPDDVVYVPFAEYPDTEALLALSDLLICDWSSIAFDYLLLGRPTIFLDVEPPFRKGFSLGPEYRFGRVVGDMQAMLDAVRRYLAEPASYRAEVGDRPRQVLAEVYGDRPDGMASQRCLERLRLHLSR</sequence>
<dbReference type="PATRIC" id="fig|1121014.3.peg.2183"/>
<dbReference type="InterPro" id="IPR007554">
    <property type="entry name" value="Glycerophosphate_synth"/>
</dbReference>
<evidence type="ECO:0000256" key="3">
    <source>
        <dbReference type="ARBA" id="ARBA00022475"/>
    </source>
</evidence>
<comment type="subcellular location">
    <subcellularLocation>
        <location evidence="1">Cell membrane</location>
        <topology evidence="1">Peripheral membrane protein</topology>
    </subcellularLocation>
</comment>
<dbReference type="Gene3D" id="3.40.50.12580">
    <property type="match status" value="1"/>
</dbReference>
<dbReference type="PANTHER" id="PTHR37316:SF3">
    <property type="entry name" value="TEICHOIC ACID GLYCEROL-PHOSPHATE TRANSFERASE"/>
    <property type="match status" value="1"/>
</dbReference>
<dbReference type="Gene3D" id="3.40.50.11820">
    <property type="match status" value="1"/>
</dbReference>
<proteinExistence type="inferred from homology"/>
<dbReference type="GO" id="GO:0047355">
    <property type="term" value="F:CDP-glycerol glycerophosphotransferase activity"/>
    <property type="evidence" value="ECO:0007669"/>
    <property type="project" value="InterPro"/>
</dbReference>
<keyword evidence="8" id="KW-1185">Reference proteome</keyword>
<evidence type="ECO:0008006" key="9">
    <source>
        <dbReference type="Google" id="ProtNLM"/>
    </source>
</evidence>
<reference evidence="7 8" key="2">
    <citation type="journal article" date="2015" name="Stand. Genomic Sci.">
        <title>High quality draft genomic sequence of Arenimonas donghaensis DSM 18148(T).</title>
        <authorList>
            <person name="Chen F."/>
            <person name="Wang H."/>
            <person name="Cao Y."/>
            <person name="Li X."/>
            <person name="Wang G."/>
        </authorList>
    </citation>
    <scope>NUCLEOTIDE SEQUENCE [LARGE SCALE GENOMIC DNA]</scope>
    <source>
        <strain evidence="7 8">HO3-R19</strain>
    </source>
</reference>
<comment type="similarity">
    <text evidence="2">Belongs to the CDP-glycerol glycerophosphotransferase family.</text>
</comment>
<dbReference type="GO" id="GO:0019350">
    <property type="term" value="P:teichoic acid biosynthetic process"/>
    <property type="evidence" value="ECO:0007669"/>
    <property type="project" value="UniProtKB-KW"/>
</dbReference>
<evidence type="ECO:0000313" key="7">
    <source>
        <dbReference type="EMBL" id="KFL35898.1"/>
    </source>
</evidence>
<keyword evidence="4" id="KW-0808">Transferase</keyword>
<reference evidence="8" key="1">
    <citation type="submission" date="2013-08" db="EMBL/GenBank/DDBJ databases">
        <title>Genome sequencing of Arenimonas donghaensis.</title>
        <authorList>
            <person name="Chen F."/>
            <person name="Wang G."/>
        </authorList>
    </citation>
    <scope>NUCLEOTIDE SEQUENCE [LARGE SCALE GENOMIC DNA]</scope>
    <source>
        <strain evidence="8">HO3-R19</strain>
    </source>
</reference>
<evidence type="ECO:0000313" key="8">
    <source>
        <dbReference type="Proteomes" id="UP000029085"/>
    </source>
</evidence>
<evidence type="ECO:0000256" key="2">
    <source>
        <dbReference type="ARBA" id="ARBA00010488"/>
    </source>
</evidence>
<keyword evidence="3" id="KW-1003">Cell membrane</keyword>
<name>A0A087MG95_9GAMM</name>
<accession>A0A087MG95</accession>
<protein>
    <recommendedName>
        <fullName evidence="9">CDP-glycerol glycerophosphotransferase</fullName>
    </recommendedName>
</protein>
<comment type="caution">
    <text evidence="7">The sequence shown here is derived from an EMBL/GenBank/DDBJ whole genome shotgun (WGS) entry which is preliminary data.</text>
</comment>
<dbReference type="GO" id="GO:0005886">
    <property type="term" value="C:plasma membrane"/>
    <property type="evidence" value="ECO:0007669"/>
    <property type="project" value="UniProtKB-SubCell"/>
</dbReference>
<evidence type="ECO:0000256" key="5">
    <source>
        <dbReference type="ARBA" id="ARBA00022944"/>
    </source>
</evidence>
<gene>
    <name evidence="7" type="ORF">N788_06390</name>
</gene>
<dbReference type="InterPro" id="IPR043149">
    <property type="entry name" value="TagF_N"/>
</dbReference>
<evidence type="ECO:0000256" key="6">
    <source>
        <dbReference type="ARBA" id="ARBA00023136"/>
    </source>
</evidence>
<dbReference type="AlphaFoldDB" id="A0A087MG95"/>